<dbReference type="AlphaFoldDB" id="A0A7I5E527"/>
<evidence type="ECO:0000313" key="1">
    <source>
        <dbReference type="Proteomes" id="UP000025227"/>
    </source>
</evidence>
<organism evidence="1 2">
    <name type="scientific">Haemonchus contortus</name>
    <name type="common">Barber pole worm</name>
    <dbReference type="NCBI Taxonomy" id="6289"/>
    <lineage>
        <taxon>Eukaryota</taxon>
        <taxon>Metazoa</taxon>
        <taxon>Ecdysozoa</taxon>
        <taxon>Nematoda</taxon>
        <taxon>Chromadorea</taxon>
        <taxon>Rhabditida</taxon>
        <taxon>Rhabditina</taxon>
        <taxon>Rhabditomorpha</taxon>
        <taxon>Strongyloidea</taxon>
        <taxon>Trichostrongylidae</taxon>
        <taxon>Haemonchus</taxon>
    </lineage>
</organism>
<reference evidence="2" key="1">
    <citation type="submission" date="2020-12" db="UniProtKB">
        <authorList>
            <consortium name="WormBaseParasite"/>
        </authorList>
    </citation>
    <scope>IDENTIFICATION</scope>
    <source>
        <strain evidence="2">MHco3</strain>
    </source>
</reference>
<sequence>MRSERRIQEYQGVVKKTKNIWLRAHLFDTAVLSVLTEASETWTVRKQHNEHAVSVIQSILDEIVLGIFLYTQVQGIRSSELRKRMKMKDAVAYGKKPKTRWVEHMRYRDGHWTKAVTDWISRGIKRTP</sequence>
<dbReference type="WBParaSite" id="HCON_00001970-00001">
    <property type="protein sequence ID" value="HCON_00001970-00001"/>
    <property type="gene ID" value="HCON_00001970"/>
</dbReference>
<name>A0A7I5E527_HAECO</name>
<protein>
    <submittedName>
        <fullName evidence="2">Transposase</fullName>
    </submittedName>
</protein>
<accession>A0A7I5E527</accession>
<proteinExistence type="predicted"/>
<dbReference type="Proteomes" id="UP000025227">
    <property type="component" value="Unplaced"/>
</dbReference>
<keyword evidence="1" id="KW-1185">Reference proteome</keyword>
<evidence type="ECO:0000313" key="2">
    <source>
        <dbReference type="WBParaSite" id="HCON_00001970-00001"/>
    </source>
</evidence>
<dbReference type="OrthoDB" id="10416047at2759"/>